<organism evidence="1 2">
    <name type="scientific">Araneus ventricosus</name>
    <name type="common">Orbweaver spider</name>
    <name type="synonym">Epeira ventricosa</name>
    <dbReference type="NCBI Taxonomy" id="182803"/>
    <lineage>
        <taxon>Eukaryota</taxon>
        <taxon>Metazoa</taxon>
        <taxon>Ecdysozoa</taxon>
        <taxon>Arthropoda</taxon>
        <taxon>Chelicerata</taxon>
        <taxon>Arachnida</taxon>
        <taxon>Araneae</taxon>
        <taxon>Araneomorphae</taxon>
        <taxon>Entelegynae</taxon>
        <taxon>Araneoidea</taxon>
        <taxon>Araneidae</taxon>
        <taxon>Araneus</taxon>
    </lineage>
</organism>
<protein>
    <submittedName>
        <fullName evidence="1">Uncharacterized protein</fullName>
    </submittedName>
</protein>
<sequence>MVVEAFAPSLNQSIETCIEEIGIQVAEPLKDIFLNFGSEMATCQVLLQRSEKIKITWCKIQAVGRVFQYVPLEMLYQITCNRVRMQSGVVVQ</sequence>
<evidence type="ECO:0000313" key="1">
    <source>
        <dbReference type="EMBL" id="GBL80367.1"/>
    </source>
</evidence>
<name>A0A4Y2AL47_ARAVE</name>
<dbReference type="Proteomes" id="UP000499080">
    <property type="component" value="Unassembled WGS sequence"/>
</dbReference>
<comment type="caution">
    <text evidence="1">The sequence shown here is derived from an EMBL/GenBank/DDBJ whole genome shotgun (WGS) entry which is preliminary data.</text>
</comment>
<gene>
    <name evidence="1" type="ORF">AVEN_92276_1</name>
</gene>
<keyword evidence="2" id="KW-1185">Reference proteome</keyword>
<reference evidence="1 2" key="1">
    <citation type="journal article" date="2019" name="Sci. Rep.">
        <title>Orb-weaving spider Araneus ventricosus genome elucidates the spidroin gene catalogue.</title>
        <authorList>
            <person name="Kono N."/>
            <person name="Nakamura H."/>
            <person name="Ohtoshi R."/>
            <person name="Moran D.A.P."/>
            <person name="Shinohara A."/>
            <person name="Yoshida Y."/>
            <person name="Fujiwara M."/>
            <person name="Mori M."/>
            <person name="Tomita M."/>
            <person name="Arakawa K."/>
        </authorList>
    </citation>
    <scope>NUCLEOTIDE SEQUENCE [LARGE SCALE GENOMIC DNA]</scope>
</reference>
<evidence type="ECO:0000313" key="2">
    <source>
        <dbReference type="Proteomes" id="UP000499080"/>
    </source>
</evidence>
<accession>A0A4Y2AL47</accession>
<dbReference type="AlphaFoldDB" id="A0A4Y2AL47"/>
<proteinExistence type="predicted"/>
<dbReference type="EMBL" id="BGPR01000021">
    <property type="protein sequence ID" value="GBL80367.1"/>
    <property type="molecule type" value="Genomic_DNA"/>
</dbReference>